<name>A0AB36DMW7_MORCA</name>
<protein>
    <submittedName>
        <fullName evidence="1">Uncharacterized protein</fullName>
    </submittedName>
</protein>
<gene>
    <name evidence="1" type="ORF">AO370_1171</name>
</gene>
<dbReference type="EMBL" id="LXHQ01000031">
    <property type="protein sequence ID" value="OAV25094.1"/>
    <property type="molecule type" value="Genomic_DNA"/>
</dbReference>
<evidence type="ECO:0000313" key="2">
    <source>
        <dbReference type="Proteomes" id="UP000078295"/>
    </source>
</evidence>
<proteinExistence type="predicted"/>
<dbReference type="AlphaFoldDB" id="A0AB36DMW7"/>
<dbReference type="Proteomes" id="UP000078295">
    <property type="component" value="Unassembled WGS sequence"/>
</dbReference>
<comment type="caution">
    <text evidence="1">The sequence shown here is derived from an EMBL/GenBank/DDBJ whole genome shotgun (WGS) entry which is preliminary data.</text>
</comment>
<evidence type="ECO:0000313" key="1">
    <source>
        <dbReference type="EMBL" id="OAV25094.1"/>
    </source>
</evidence>
<sequence>MKFGQSAPYYKGIINNINHKYLFWYLDFVLNEIRFCFFQAVIFKTFAHILYKI</sequence>
<accession>A0AB36DMW7</accession>
<organism evidence="1 2">
    <name type="scientific">Moraxella catarrhalis</name>
    <name type="common">Branhamella catarrhalis</name>
    <dbReference type="NCBI Taxonomy" id="480"/>
    <lineage>
        <taxon>Bacteria</taxon>
        <taxon>Pseudomonadati</taxon>
        <taxon>Pseudomonadota</taxon>
        <taxon>Gammaproteobacteria</taxon>
        <taxon>Moraxellales</taxon>
        <taxon>Moraxellaceae</taxon>
        <taxon>Moraxella</taxon>
    </lineage>
</organism>
<reference evidence="1 2" key="1">
    <citation type="journal article" date="2016" name="Genome Biol. Evol.">
        <title>Comparative Genomic Analyses of the Moraxella catarrhalis Serosensitive and Seroresistant Lineages Demonstrate Their Independent Evolution.</title>
        <authorList>
            <person name="Earl J.P."/>
            <person name="de Vries S.P."/>
            <person name="Ahmed A."/>
            <person name="Powell E."/>
            <person name="Schultz M.P."/>
            <person name="Hermans P.W."/>
            <person name="Hill D.J."/>
            <person name="Zhou Z."/>
            <person name="Constantinidou C.I."/>
            <person name="Hu F.Z."/>
            <person name="Bootsma H.J."/>
            <person name="Ehrlich G.D."/>
        </authorList>
    </citation>
    <scope>NUCLEOTIDE SEQUENCE [LARGE SCALE GENOMIC DNA]</scope>
    <source>
        <strain evidence="1 2">F23</strain>
    </source>
</reference>